<dbReference type="InterPro" id="IPR036390">
    <property type="entry name" value="WH_DNA-bd_sf"/>
</dbReference>
<organism evidence="5 6">
    <name type="scientific">Brevundimonas kwangchunensis</name>
    <dbReference type="NCBI Taxonomy" id="322163"/>
    <lineage>
        <taxon>Bacteria</taxon>
        <taxon>Pseudomonadati</taxon>
        <taxon>Pseudomonadota</taxon>
        <taxon>Alphaproteobacteria</taxon>
        <taxon>Caulobacterales</taxon>
        <taxon>Caulobacteraceae</taxon>
        <taxon>Brevundimonas</taxon>
    </lineage>
</organism>
<dbReference type="EMBL" id="BAAAGA010000007">
    <property type="protein sequence ID" value="GAA0628832.1"/>
    <property type="molecule type" value="Genomic_DNA"/>
</dbReference>
<keyword evidence="6" id="KW-1185">Reference proteome</keyword>
<evidence type="ECO:0000256" key="3">
    <source>
        <dbReference type="ARBA" id="ARBA00023163"/>
    </source>
</evidence>
<comment type="caution">
    <text evidence="5">The sequence shown here is derived from an EMBL/GenBank/DDBJ whole genome shotgun (WGS) entry which is preliminary data.</text>
</comment>
<gene>
    <name evidence="5" type="ORF">GCM10009422_27780</name>
</gene>
<dbReference type="PANTHER" id="PTHR33204">
    <property type="entry name" value="TRANSCRIPTIONAL REGULATOR, MARR FAMILY"/>
    <property type="match status" value="1"/>
</dbReference>
<dbReference type="InterPro" id="IPR002577">
    <property type="entry name" value="HTH_HxlR"/>
</dbReference>
<dbReference type="Pfam" id="PF01638">
    <property type="entry name" value="HxlR"/>
    <property type="match status" value="2"/>
</dbReference>
<keyword evidence="3" id="KW-0804">Transcription</keyword>
<keyword evidence="1" id="KW-0805">Transcription regulation</keyword>
<proteinExistence type="predicted"/>
<evidence type="ECO:0000256" key="2">
    <source>
        <dbReference type="ARBA" id="ARBA00023125"/>
    </source>
</evidence>
<dbReference type="PROSITE" id="PS51118">
    <property type="entry name" value="HTH_HXLR"/>
    <property type="match status" value="2"/>
</dbReference>
<dbReference type="InterPro" id="IPR036388">
    <property type="entry name" value="WH-like_DNA-bd_sf"/>
</dbReference>
<name>A0ABN1H4L8_9CAUL</name>
<evidence type="ECO:0000259" key="4">
    <source>
        <dbReference type="PROSITE" id="PS51118"/>
    </source>
</evidence>
<dbReference type="Proteomes" id="UP001501352">
    <property type="component" value="Unassembled WGS sequence"/>
</dbReference>
<feature type="domain" description="HTH hxlR-type" evidence="4">
    <location>
        <begin position="173"/>
        <end position="270"/>
    </location>
</feature>
<protein>
    <submittedName>
        <fullName evidence="5">Helix-turn-helix domain-containing protein</fullName>
    </submittedName>
</protein>
<dbReference type="Gene3D" id="1.10.10.10">
    <property type="entry name" value="Winged helix-like DNA-binding domain superfamily/Winged helix DNA-binding domain"/>
    <property type="match status" value="2"/>
</dbReference>
<evidence type="ECO:0000313" key="6">
    <source>
        <dbReference type="Proteomes" id="UP001501352"/>
    </source>
</evidence>
<reference evidence="5 6" key="1">
    <citation type="journal article" date="2019" name="Int. J. Syst. Evol. Microbiol.">
        <title>The Global Catalogue of Microorganisms (GCM) 10K type strain sequencing project: providing services to taxonomists for standard genome sequencing and annotation.</title>
        <authorList>
            <consortium name="The Broad Institute Genomics Platform"/>
            <consortium name="The Broad Institute Genome Sequencing Center for Infectious Disease"/>
            <person name="Wu L."/>
            <person name="Ma J."/>
        </authorList>
    </citation>
    <scope>NUCLEOTIDE SEQUENCE [LARGE SCALE GENOMIC DNA]</scope>
    <source>
        <strain evidence="5 6">JCM 12928</strain>
    </source>
</reference>
<dbReference type="PANTHER" id="PTHR33204:SF18">
    <property type="entry name" value="TRANSCRIPTIONAL REGULATORY PROTEIN"/>
    <property type="match status" value="1"/>
</dbReference>
<sequence length="313" mass="35212">MASQGAPKTRLVPKSSLNRALNALGDRWSLLVVQEAFLGATRFEEFHERLGGARSTLSSRLQALERNGILEKRPFKDDAARMAYHLTKRGLDLFDSMILMWGWGVRWGVAGRRAPTVFIHQTCGKPMLPEVLCGDCGEPMTLHSCSFVPGPGQGMEKLPTQRMHRRRQPTDASPTLEVVDLLGDRWTGLVVSVQYFGIHRFDEMQNMLGIASNILTDRLRTLEQSGIFERRLYEITPPRYEYRLTKKGLDLYPHALTMLAWAETWLKDKAGPPVRIRHKCGAALNSRVSCSCCKQPLTMADVLLKPGKGHTIT</sequence>
<dbReference type="RefSeq" id="WP_343794589.1">
    <property type="nucleotide sequence ID" value="NZ_BAAAGA010000007.1"/>
</dbReference>
<dbReference type="SUPFAM" id="SSF46785">
    <property type="entry name" value="Winged helix' DNA-binding domain"/>
    <property type="match status" value="2"/>
</dbReference>
<evidence type="ECO:0000313" key="5">
    <source>
        <dbReference type="EMBL" id="GAA0628832.1"/>
    </source>
</evidence>
<evidence type="ECO:0000256" key="1">
    <source>
        <dbReference type="ARBA" id="ARBA00023015"/>
    </source>
</evidence>
<keyword evidence="2" id="KW-0238">DNA-binding</keyword>
<accession>A0ABN1H4L8</accession>
<feature type="domain" description="HTH hxlR-type" evidence="4">
    <location>
        <begin position="12"/>
        <end position="112"/>
    </location>
</feature>